<sequence>MHYNSYHILYFSFILLSVFLLHWVNSILTYCKVVYAGIPKILFVATHKDKIPVEDVETRRALLYSEVEELFKDHEGRNHLVLDKQIFVNATDKGDHEIETLKKAITELTFDHPCWGERMPNAWVPLELEIAELVAAGKQILSLDEVEELNAISKVSVLDLEQLPHFLHFQHSLGKIVYFDTQHLRDYVIINPLLMVEVMRSFVTGIYVNTRCNLLLTMLSFVK</sequence>
<gene>
    <name evidence="2" type="ORF">MGAL_10B092252B</name>
</gene>
<dbReference type="Gene3D" id="1.10.10.10">
    <property type="entry name" value="Winged helix-like DNA-binding domain superfamily/Winged helix DNA-binding domain"/>
    <property type="match status" value="1"/>
</dbReference>
<accession>A0A8B6H5T6</accession>
<dbReference type="InterPro" id="IPR036388">
    <property type="entry name" value="WH-like_DNA-bd_sf"/>
</dbReference>
<evidence type="ECO:0000313" key="3">
    <source>
        <dbReference type="Proteomes" id="UP000596742"/>
    </source>
</evidence>
<feature type="transmembrane region" description="Helical" evidence="1">
    <location>
        <begin position="7"/>
        <end position="24"/>
    </location>
</feature>
<name>A0A8B6H5T6_MYTGA</name>
<keyword evidence="1" id="KW-0812">Transmembrane</keyword>
<comment type="caution">
    <text evidence="2">The sequence shown here is derived from an EMBL/GenBank/DDBJ whole genome shotgun (WGS) entry which is preliminary data.</text>
</comment>
<dbReference type="Proteomes" id="UP000596742">
    <property type="component" value="Unassembled WGS sequence"/>
</dbReference>
<dbReference type="InterPro" id="IPR027417">
    <property type="entry name" value="P-loop_NTPase"/>
</dbReference>
<keyword evidence="1" id="KW-1133">Transmembrane helix</keyword>
<evidence type="ECO:0008006" key="4">
    <source>
        <dbReference type="Google" id="ProtNLM"/>
    </source>
</evidence>
<keyword evidence="1" id="KW-0472">Membrane</keyword>
<protein>
    <recommendedName>
        <fullName evidence="4">C-terminal of Roc (COR) domain-containing protein</fullName>
    </recommendedName>
</protein>
<dbReference type="EMBL" id="UYJE01009485">
    <property type="protein sequence ID" value="VDI73904.1"/>
    <property type="molecule type" value="Genomic_DNA"/>
</dbReference>
<evidence type="ECO:0000313" key="2">
    <source>
        <dbReference type="EMBL" id="VDI73904.1"/>
    </source>
</evidence>
<reference evidence="2" key="1">
    <citation type="submission" date="2018-11" db="EMBL/GenBank/DDBJ databases">
        <authorList>
            <person name="Alioto T."/>
            <person name="Alioto T."/>
        </authorList>
    </citation>
    <scope>NUCLEOTIDE SEQUENCE</scope>
</reference>
<keyword evidence="3" id="KW-1185">Reference proteome</keyword>
<proteinExistence type="predicted"/>
<evidence type="ECO:0000256" key="1">
    <source>
        <dbReference type="SAM" id="Phobius"/>
    </source>
</evidence>
<dbReference type="Gene3D" id="3.40.50.300">
    <property type="entry name" value="P-loop containing nucleotide triphosphate hydrolases"/>
    <property type="match status" value="1"/>
</dbReference>
<dbReference type="AlphaFoldDB" id="A0A8B6H5T6"/>
<organism evidence="2 3">
    <name type="scientific">Mytilus galloprovincialis</name>
    <name type="common">Mediterranean mussel</name>
    <dbReference type="NCBI Taxonomy" id="29158"/>
    <lineage>
        <taxon>Eukaryota</taxon>
        <taxon>Metazoa</taxon>
        <taxon>Spiralia</taxon>
        <taxon>Lophotrochozoa</taxon>
        <taxon>Mollusca</taxon>
        <taxon>Bivalvia</taxon>
        <taxon>Autobranchia</taxon>
        <taxon>Pteriomorphia</taxon>
        <taxon>Mytilida</taxon>
        <taxon>Mytiloidea</taxon>
        <taxon>Mytilidae</taxon>
        <taxon>Mytilinae</taxon>
        <taxon>Mytilus</taxon>
    </lineage>
</organism>
<dbReference type="OrthoDB" id="6174475at2759"/>